<name>A0A8T3YII1_9ARCH</name>
<protein>
    <submittedName>
        <fullName evidence="1">Uncharacterized protein</fullName>
    </submittedName>
</protein>
<accession>A0A8T3YII1</accession>
<dbReference type="AlphaFoldDB" id="A0A8T3YII1"/>
<sequence length="122" mass="14299">MRHKVKTVTFRLLEAERDFSGKNDEARVILEWLHNSGWKLPSIDPAQLTTKQARQIMGKYAVEEISDKLIKAPKISLGEMAKYARANRRKLALQARARKAKAWLYWKRFKILDNKFGKAMKR</sequence>
<dbReference type="Proteomes" id="UP000732298">
    <property type="component" value="Unassembled WGS sequence"/>
</dbReference>
<gene>
    <name evidence="1" type="ORF">HY544_00965</name>
</gene>
<reference evidence="1" key="1">
    <citation type="submission" date="2020-07" db="EMBL/GenBank/DDBJ databases">
        <title>Huge and variable diversity of episymbiotic CPR bacteria and DPANN archaea in groundwater ecosystems.</title>
        <authorList>
            <person name="He C.Y."/>
            <person name="Keren R."/>
            <person name="Whittaker M."/>
            <person name="Farag I.F."/>
            <person name="Doudna J."/>
            <person name="Cate J.H.D."/>
            <person name="Banfield J.F."/>
        </authorList>
    </citation>
    <scope>NUCLEOTIDE SEQUENCE</scope>
    <source>
        <strain evidence="1">NC_groundwater_1296_Ag_S-0.2um_52_80</strain>
    </source>
</reference>
<organism evidence="1 2">
    <name type="scientific">Candidatus Iainarchaeum sp</name>
    <dbReference type="NCBI Taxonomy" id="3101447"/>
    <lineage>
        <taxon>Archaea</taxon>
        <taxon>Candidatus Iainarchaeota</taxon>
        <taxon>Candidatus Iainarchaeia</taxon>
        <taxon>Candidatus Iainarchaeales</taxon>
        <taxon>Candidatus Iainarchaeaceae</taxon>
        <taxon>Candidatus Iainarchaeum</taxon>
    </lineage>
</organism>
<proteinExistence type="predicted"/>
<comment type="caution">
    <text evidence="1">The sequence shown here is derived from an EMBL/GenBank/DDBJ whole genome shotgun (WGS) entry which is preliminary data.</text>
</comment>
<evidence type="ECO:0000313" key="1">
    <source>
        <dbReference type="EMBL" id="MBI4210063.1"/>
    </source>
</evidence>
<dbReference type="EMBL" id="JACQPB010000011">
    <property type="protein sequence ID" value="MBI4210063.1"/>
    <property type="molecule type" value="Genomic_DNA"/>
</dbReference>
<evidence type="ECO:0000313" key="2">
    <source>
        <dbReference type="Proteomes" id="UP000732298"/>
    </source>
</evidence>